<gene>
    <name evidence="2" type="ORF">ACHKAR_13560</name>
</gene>
<sequence length="160" mass="17921">MDSFSLIMGIIFALAMFGPIAYLVWAGQSRTKRMKNILKNLSQDHAFQFAMQEVWGDKALALDSIHKVFAFQSRQTGAEVNKVIALGNATYCKLDKKKDKVQILIGIHDTLGLYTETISIFDTQYDDPSEAGFHALLGEKWKESIRSVIMSETTRPSKAA</sequence>
<evidence type="ECO:0000256" key="1">
    <source>
        <dbReference type="SAM" id="Phobius"/>
    </source>
</evidence>
<accession>A0ABW7NCI2</accession>
<keyword evidence="1" id="KW-0812">Transmembrane</keyword>
<feature type="transmembrane region" description="Helical" evidence="1">
    <location>
        <begin position="6"/>
        <end position="25"/>
    </location>
</feature>
<evidence type="ECO:0008006" key="4">
    <source>
        <dbReference type="Google" id="ProtNLM"/>
    </source>
</evidence>
<protein>
    <recommendedName>
        <fullName evidence="4">DUF4760 domain-containing protein</fullName>
    </recommendedName>
</protein>
<name>A0ABW7NCI2_9BACT</name>
<dbReference type="EMBL" id="JBIPKE010000017">
    <property type="protein sequence ID" value="MFH6984474.1"/>
    <property type="molecule type" value="Genomic_DNA"/>
</dbReference>
<proteinExistence type="predicted"/>
<keyword evidence="1" id="KW-1133">Transmembrane helix</keyword>
<dbReference type="RefSeq" id="WP_395417826.1">
    <property type="nucleotide sequence ID" value="NZ_JBIPKE010000017.1"/>
</dbReference>
<reference evidence="2 3" key="1">
    <citation type="journal article" date="2013" name="Int. J. Syst. Evol. Microbiol.">
        <title>Marinoscillum luteum sp. nov., isolated from marine sediment.</title>
        <authorList>
            <person name="Cha I.T."/>
            <person name="Park S.J."/>
            <person name="Kim S.J."/>
            <person name="Kim J.G."/>
            <person name="Jung M.Y."/>
            <person name="Shin K.S."/>
            <person name="Kwon K.K."/>
            <person name="Yang S.H."/>
            <person name="Seo Y.S."/>
            <person name="Rhee S.K."/>
        </authorList>
    </citation>
    <scope>NUCLEOTIDE SEQUENCE [LARGE SCALE GENOMIC DNA]</scope>
    <source>
        <strain evidence="2 3">KCTC 23939</strain>
    </source>
</reference>
<comment type="caution">
    <text evidence="2">The sequence shown here is derived from an EMBL/GenBank/DDBJ whole genome shotgun (WGS) entry which is preliminary data.</text>
</comment>
<keyword evidence="3" id="KW-1185">Reference proteome</keyword>
<dbReference type="Proteomes" id="UP001610063">
    <property type="component" value="Unassembled WGS sequence"/>
</dbReference>
<keyword evidence="1" id="KW-0472">Membrane</keyword>
<evidence type="ECO:0000313" key="3">
    <source>
        <dbReference type="Proteomes" id="UP001610063"/>
    </source>
</evidence>
<organism evidence="2 3">
    <name type="scientific">Marinoscillum luteum</name>
    <dbReference type="NCBI Taxonomy" id="861051"/>
    <lineage>
        <taxon>Bacteria</taxon>
        <taxon>Pseudomonadati</taxon>
        <taxon>Bacteroidota</taxon>
        <taxon>Cytophagia</taxon>
        <taxon>Cytophagales</taxon>
        <taxon>Reichenbachiellaceae</taxon>
        <taxon>Marinoscillum</taxon>
    </lineage>
</organism>
<evidence type="ECO:0000313" key="2">
    <source>
        <dbReference type="EMBL" id="MFH6984474.1"/>
    </source>
</evidence>